<keyword evidence="3" id="KW-1185">Reference proteome</keyword>
<dbReference type="AlphaFoldDB" id="A0A7X5UPX2"/>
<dbReference type="GO" id="GO:0016491">
    <property type="term" value="F:oxidoreductase activity"/>
    <property type="evidence" value="ECO:0007669"/>
    <property type="project" value="InterPro"/>
</dbReference>
<sequence>MSATRTRGDIREKTIVGAGLLAGGANVIMQLAHPGVGYGVVESRVDDGNVFKHPARRTRTTLTYLAVAMLGTDEERKAYRRAVNRQHKEVYSTDSSPVSYRAFDPELQLWVAACLYRGIEDVCRSFIGELDDETADEIYASSEALGTTLQVRPEMWPADRAAFERYWEQALEKISIDDTVRGYLYDLATVRFLPRPLSLLLGPFNRFVTTGFLPQRFRQEMRLDWSPRHQRRFDRFMKVLAAVVMRQPRVLREFPYNFYLWDMRRRLRKGKPLI</sequence>
<dbReference type="RefSeq" id="WP_167170236.1">
    <property type="nucleotide sequence ID" value="NZ_JAAOYM010000001.1"/>
</dbReference>
<protein>
    <submittedName>
        <fullName evidence="2">Uncharacterized protein (DUF2236 family)</fullName>
    </submittedName>
</protein>
<evidence type="ECO:0000259" key="1">
    <source>
        <dbReference type="Pfam" id="PF09995"/>
    </source>
</evidence>
<name>A0A7X5UPX2_9PSEU</name>
<evidence type="ECO:0000313" key="2">
    <source>
        <dbReference type="EMBL" id="NIJ12051.1"/>
    </source>
</evidence>
<reference evidence="2 3" key="1">
    <citation type="submission" date="2020-03" db="EMBL/GenBank/DDBJ databases">
        <title>Sequencing the genomes of 1000 actinobacteria strains.</title>
        <authorList>
            <person name="Klenk H.-P."/>
        </authorList>
    </citation>
    <scope>NUCLEOTIDE SEQUENCE [LARGE SCALE GENOMIC DNA]</scope>
    <source>
        <strain evidence="2 3">DSM 45685</strain>
    </source>
</reference>
<gene>
    <name evidence="2" type="ORF">FHU38_002395</name>
</gene>
<dbReference type="InterPro" id="IPR018713">
    <property type="entry name" value="MPAB/Lcp_cat_dom"/>
</dbReference>
<dbReference type="Pfam" id="PF09995">
    <property type="entry name" value="MPAB_Lcp_cat"/>
    <property type="match status" value="1"/>
</dbReference>
<organism evidence="2 3">
    <name type="scientific">Saccharomonospora amisosensis</name>
    <dbReference type="NCBI Taxonomy" id="1128677"/>
    <lineage>
        <taxon>Bacteria</taxon>
        <taxon>Bacillati</taxon>
        <taxon>Actinomycetota</taxon>
        <taxon>Actinomycetes</taxon>
        <taxon>Pseudonocardiales</taxon>
        <taxon>Pseudonocardiaceae</taxon>
        <taxon>Saccharomonospora</taxon>
    </lineage>
</organism>
<comment type="caution">
    <text evidence="2">The sequence shown here is derived from an EMBL/GenBank/DDBJ whole genome shotgun (WGS) entry which is preliminary data.</text>
</comment>
<proteinExistence type="predicted"/>
<dbReference type="PANTHER" id="PTHR36151:SF3">
    <property type="entry name" value="ER-BOUND OXYGENASE MPAB_MPAB'_RUBBER OXYGENASE CATALYTIC DOMAIN-CONTAINING PROTEIN"/>
    <property type="match status" value="1"/>
</dbReference>
<dbReference type="Proteomes" id="UP000545493">
    <property type="component" value="Unassembled WGS sequence"/>
</dbReference>
<accession>A0A7X5UPX2</accession>
<dbReference type="PANTHER" id="PTHR36151">
    <property type="entry name" value="BLR2777 PROTEIN"/>
    <property type="match status" value="1"/>
</dbReference>
<dbReference type="EMBL" id="JAAOYM010000001">
    <property type="protein sequence ID" value="NIJ12051.1"/>
    <property type="molecule type" value="Genomic_DNA"/>
</dbReference>
<feature type="domain" description="ER-bound oxygenase mpaB/mpaB'/Rubber oxygenase catalytic" evidence="1">
    <location>
        <begin position="18"/>
        <end position="241"/>
    </location>
</feature>
<evidence type="ECO:0000313" key="3">
    <source>
        <dbReference type="Proteomes" id="UP000545493"/>
    </source>
</evidence>